<dbReference type="InterPro" id="IPR013815">
    <property type="entry name" value="ATP_grasp_subdomain_1"/>
</dbReference>
<proteinExistence type="predicted"/>
<dbReference type="SUPFAM" id="SSF52210">
    <property type="entry name" value="Succinyl-CoA synthetase domains"/>
    <property type="match status" value="2"/>
</dbReference>
<dbReference type="AlphaFoldDB" id="A0A929G1T2"/>
<dbReference type="InterPro" id="IPR036291">
    <property type="entry name" value="NAD(P)-bd_dom_sf"/>
</dbReference>
<dbReference type="InterPro" id="IPR032875">
    <property type="entry name" value="Succ_CoA_lig_flav_dom"/>
</dbReference>
<feature type="domain" description="ATP-grasp" evidence="3">
    <location>
        <begin position="491"/>
        <end position="573"/>
    </location>
</feature>
<feature type="region of interest" description="Disordered" evidence="2">
    <location>
        <begin position="464"/>
        <end position="490"/>
    </location>
</feature>
<dbReference type="Proteomes" id="UP000598360">
    <property type="component" value="Unassembled WGS sequence"/>
</dbReference>
<dbReference type="RefSeq" id="WP_193930530.1">
    <property type="nucleotide sequence ID" value="NZ_JADEYC010000048.1"/>
</dbReference>
<dbReference type="Gene3D" id="3.40.50.261">
    <property type="entry name" value="Succinyl-CoA synthetase domains"/>
    <property type="match status" value="2"/>
</dbReference>
<protein>
    <submittedName>
        <fullName evidence="4">Acetate--CoA ligase family protein</fullName>
    </submittedName>
</protein>
<dbReference type="Gene3D" id="3.30.470.20">
    <property type="entry name" value="ATP-grasp fold, B domain"/>
    <property type="match status" value="1"/>
</dbReference>
<dbReference type="EMBL" id="JADEYC010000048">
    <property type="protein sequence ID" value="MBE9376614.1"/>
    <property type="molecule type" value="Genomic_DNA"/>
</dbReference>
<evidence type="ECO:0000256" key="1">
    <source>
        <dbReference type="PROSITE-ProRule" id="PRU00409"/>
    </source>
</evidence>
<dbReference type="InterPro" id="IPR011761">
    <property type="entry name" value="ATP-grasp"/>
</dbReference>
<keyword evidence="1" id="KW-0547">Nucleotide-binding</keyword>
<dbReference type="GO" id="GO:0046872">
    <property type="term" value="F:metal ion binding"/>
    <property type="evidence" value="ECO:0007669"/>
    <property type="project" value="InterPro"/>
</dbReference>
<comment type="caution">
    <text evidence="4">The sequence shown here is derived from an EMBL/GenBank/DDBJ whole genome shotgun (WGS) entry which is preliminary data.</text>
</comment>
<dbReference type="InterPro" id="IPR003781">
    <property type="entry name" value="CoA-bd"/>
</dbReference>
<name>A0A929G1T2_9PSEU</name>
<dbReference type="PANTHER" id="PTHR42793">
    <property type="entry name" value="COA BINDING DOMAIN CONTAINING PROTEIN"/>
    <property type="match status" value="1"/>
</dbReference>
<dbReference type="Gene3D" id="3.30.1490.20">
    <property type="entry name" value="ATP-grasp fold, A domain"/>
    <property type="match status" value="1"/>
</dbReference>
<dbReference type="InterPro" id="IPR016102">
    <property type="entry name" value="Succinyl-CoA_synth-like"/>
</dbReference>
<dbReference type="PROSITE" id="PS50975">
    <property type="entry name" value="ATP_GRASP"/>
    <property type="match status" value="1"/>
</dbReference>
<dbReference type="Gene3D" id="3.40.50.720">
    <property type="entry name" value="NAD(P)-binding Rossmann-like Domain"/>
    <property type="match status" value="1"/>
</dbReference>
<reference evidence="4" key="1">
    <citation type="submission" date="2020-10" db="EMBL/GenBank/DDBJ databases">
        <title>Diversity and distribution of actinomycetes associated with coral in the coast of Hainan.</title>
        <authorList>
            <person name="Li F."/>
        </authorList>
    </citation>
    <scope>NUCLEOTIDE SEQUENCE</scope>
    <source>
        <strain evidence="4">HNM0983</strain>
    </source>
</reference>
<keyword evidence="5" id="KW-1185">Reference proteome</keyword>
<organism evidence="4 5">
    <name type="scientific">Saccharopolyspora montiporae</name>
    <dbReference type="NCBI Taxonomy" id="2781240"/>
    <lineage>
        <taxon>Bacteria</taxon>
        <taxon>Bacillati</taxon>
        <taxon>Actinomycetota</taxon>
        <taxon>Actinomycetes</taxon>
        <taxon>Pseudonocardiales</taxon>
        <taxon>Pseudonocardiaceae</taxon>
        <taxon>Saccharopolyspora</taxon>
    </lineage>
</organism>
<accession>A0A929G1T2</accession>
<gene>
    <name evidence="4" type="ORF">IQ251_19365</name>
</gene>
<dbReference type="Pfam" id="PF13549">
    <property type="entry name" value="ATP-grasp_5"/>
    <property type="match status" value="1"/>
</dbReference>
<dbReference type="SUPFAM" id="SSF56059">
    <property type="entry name" value="Glutathione synthetase ATP-binding domain-like"/>
    <property type="match status" value="1"/>
</dbReference>
<sequence>MSAASDVRRKDNLRRMLSPETIAVIGGSAAAESVRQCRAVGFQGRIWPVHPHRTDLEGLPCYRSAAELPAAPDAALVAVPGPATVDVVGQLAARGTGGAVCHASGFAEHGRDGGALQQQLVDACGDMALIGPNCIGSLDYLGGSALWPDQHGGNRVASGVAVLTQSGNIAQNLTMQRRSLPVARVVTLGNAAVTGFAELIEALLEDPRITAIGLHLEGVADPAGLVRAGLAALRAGIPVVALKSGRSELGAQANLSHTSSLAGSDALCEALFDRAGIARISGLSAFVEALKFLHVHGAAAGASITSASCSGGEAALVADLAEQHGLDVPPFPEPVHERLAQALGDRVPVGNPLDYHTYIWGDAHAQAEVFGAWLGSGADAHLLLVDHPRADRCRGEQWSTAIEALSTAHARSSTAGVCVVSTLPEGLPEQVGAQLLDRGIAPVQGLAECAEAVAAAARIGAAQRSTEHRLPIEPGESPAGRPRTSDEAAGKRELAACGIEVPRGEITGAEQAPDAAARTGFPVVLKAVSAELAHKSEAGAVRIGLQNAEQVRHAVAEMSGLADRFLVERMVTGAVAELIVGVRRDPVFGPALTVGSGGVLVELLRDTTSLLLPVSREQVHEALQRLRIWPVLTGYRGPGADVPAVLDAILAAAAFAHEDPNLCELDINPLLALPTGRGAVAVDALVRRTEQEDDR</sequence>
<evidence type="ECO:0000313" key="5">
    <source>
        <dbReference type="Proteomes" id="UP000598360"/>
    </source>
</evidence>
<keyword evidence="1" id="KW-0067">ATP-binding</keyword>
<dbReference type="PANTHER" id="PTHR42793:SF4">
    <property type="entry name" value="BLL6376 PROTEIN"/>
    <property type="match status" value="1"/>
</dbReference>
<evidence type="ECO:0000313" key="4">
    <source>
        <dbReference type="EMBL" id="MBE9376614.1"/>
    </source>
</evidence>
<keyword evidence="4" id="KW-0436">Ligase</keyword>
<evidence type="ECO:0000259" key="3">
    <source>
        <dbReference type="PROSITE" id="PS50975"/>
    </source>
</evidence>
<dbReference type="GO" id="GO:0005524">
    <property type="term" value="F:ATP binding"/>
    <property type="evidence" value="ECO:0007669"/>
    <property type="project" value="UniProtKB-UniRule"/>
</dbReference>
<dbReference type="SMART" id="SM00881">
    <property type="entry name" value="CoA_binding"/>
    <property type="match status" value="1"/>
</dbReference>
<dbReference type="SUPFAM" id="SSF51735">
    <property type="entry name" value="NAD(P)-binding Rossmann-fold domains"/>
    <property type="match status" value="1"/>
</dbReference>
<evidence type="ECO:0000256" key="2">
    <source>
        <dbReference type="SAM" id="MobiDB-lite"/>
    </source>
</evidence>
<dbReference type="GO" id="GO:0016874">
    <property type="term" value="F:ligase activity"/>
    <property type="evidence" value="ECO:0007669"/>
    <property type="project" value="UniProtKB-KW"/>
</dbReference>
<dbReference type="Pfam" id="PF13607">
    <property type="entry name" value="Succ_CoA_lig"/>
    <property type="match status" value="1"/>
</dbReference>
<dbReference type="Pfam" id="PF13380">
    <property type="entry name" value="CoA_binding_2"/>
    <property type="match status" value="1"/>
</dbReference>